<dbReference type="GO" id="GO:0006508">
    <property type="term" value="P:proteolysis"/>
    <property type="evidence" value="ECO:0007669"/>
    <property type="project" value="UniProtKB-KW"/>
</dbReference>
<evidence type="ECO:0000256" key="6">
    <source>
        <dbReference type="ARBA" id="ARBA00022723"/>
    </source>
</evidence>
<dbReference type="AlphaFoldDB" id="A0A0M4NWP3"/>
<dbReference type="CDD" id="cd01087">
    <property type="entry name" value="Prolidase"/>
    <property type="match status" value="1"/>
</dbReference>
<evidence type="ECO:0000256" key="5">
    <source>
        <dbReference type="ARBA" id="ARBA00022670"/>
    </source>
</evidence>
<dbReference type="Pfam" id="PF05195">
    <property type="entry name" value="AMP_N"/>
    <property type="match status" value="1"/>
</dbReference>
<dbReference type="SUPFAM" id="SSF53092">
    <property type="entry name" value="Creatinase/prolidase N-terminal domain"/>
    <property type="match status" value="1"/>
</dbReference>
<evidence type="ECO:0000256" key="3">
    <source>
        <dbReference type="ARBA" id="ARBA00008766"/>
    </source>
</evidence>
<evidence type="ECO:0000256" key="1">
    <source>
        <dbReference type="ARBA" id="ARBA00001424"/>
    </source>
</evidence>
<dbReference type="KEGG" id="tho:SP60_04755"/>
<dbReference type="SMART" id="SM01011">
    <property type="entry name" value="AMP_N"/>
    <property type="match status" value="1"/>
</dbReference>
<evidence type="ECO:0000256" key="13">
    <source>
        <dbReference type="RuleBase" id="RU000590"/>
    </source>
</evidence>
<keyword evidence="16" id="KW-1185">Reference proteome</keyword>
<name>A0A0M4NWP3_9GAMM</name>
<dbReference type="SUPFAM" id="SSF55920">
    <property type="entry name" value="Creatinase/aminopeptidase"/>
    <property type="match status" value="1"/>
</dbReference>
<dbReference type="PROSITE" id="PS00491">
    <property type="entry name" value="PROLINE_PEPTIDASE"/>
    <property type="match status" value="1"/>
</dbReference>
<sequence length="409" mass="46021">MIHQNRRQELLSQFDDNCVLIISTNPEQFRNGDVSFPFRPHSDFFYLTGFQEPEAVAVISKDSYCMFLRPKDPAREIWDGARVGLLEAPSVLNLDHAFDINQLEVELTQLIPAGHSVYFDAKPCELDSKLTKLLAQYNPTSLQMPLHEMRLIKEESEILTMQKAADISCAAHTLAMTQVSPNMFEYELQSVFDAHFAKNNTQHAYTPIVAGGKNGCILHYIDNNQVLKSGDLVLIDAGCELDYYASDITRTFPVSGQFSEPQKQIYQIVLDAQLAAIDSIKPGANIHKPHKIASDIIQQGLEALGLLSPKDCLSKFYMHGTGHWLGMDVHDVGKYQDNQQHRVFEKGMVTTVEPGIYIRKDAKIDPVYHNIGIRIEDDVLVTNEGNTVLTKNLIKTINDIETLMSQTNL</sequence>
<reference evidence="15 16" key="1">
    <citation type="journal article" date="2015" name="Genome Announc.">
        <title>Genome Sequence of 'Candidatus Thioglobus autotrophica' Strain EF1, a Chemoautotroph from the SUP05 Clade of Marine Gammaproteobacteria.</title>
        <authorList>
            <person name="Shah V."/>
            <person name="Morris R.M."/>
        </authorList>
    </citation>
    <scope>NUCLEOTIDE SEQUENCE [LARGE SCALE GENOMIC DNA]</scope>
    <source>
        <strain evidence="15 16">EF1</strain>
    </source>
</reference>
<dbReference type="InterPro" id="IPR001131">
    <property type="entry name" value="Peptidase_M24B_aminopep-P_CS"/>
</dbReference>
<dbReference type="STRING" id="1705394.SP60_04755"/>
<dbReference type="InterPro" id="IPR029149">
    <property type="entry name" value="Creatin/AminoP/Spt16_N"/>
</dbReference>
<dbReference type="GO" id="GO:0070006">
    <property type="term" value="F:metalloaminopeptidase activity"/>
    <property type="evidence" value="ECO:0007669"/>
    <property type="project" value="InterPro"/>
</dbReference>
<accession>A0A0M4NWP3</accession>
<keyword evidence="5" id="KW-0645">Protease</keyword>
<comment type="similarity">
    <text evidence="3 13">Belongs to the peptidase M24B family.</text>
</comment>
<dbReference type="InterPro" id="IPR036005">
    <property type="entry name" value="Creatinase/aminopeptidase-like"/>
</dbReference>
<evidence type="ECO:0000256" key="9">
    <source>
        <dbReference type="ARBA" id="ARBA00023211"/>
    </source>
</evidence>
<dbReference type="EMBL" id="CP010552">
    <property type="protein sequence ID" value="ALE52580.1"/>
    <property type="molecule type" value="Genomic_DNA"/>
</dbReference>
<evidence type="ECO:0000256" key="8">
    <source>
        <dbReference type="ARBA" id="ARBA00023049"/>
    </source>
</evidence>
<proteinExistence type="inferred from homology"/>
<evidence type="ECO:0000256" key="2">
    <source>
        <dbReference type="ARBA" id="ARBA00001936"/>
    </source>
</evidence>
<evidence type="ECO:0000313" key="15">
    <source>
        <dbReference type="EMBL" id="ALE52580.1"/>
    </source>
</evidence>
<dbReference type="Gene3D" id="3.40.350.10">
    <property type="entry name" value="Creatinase/prolidase N-terminal domain"/>
    <property type="match status" value="1"/>
</dbReference>
<dbReference type="InterPro" id="IPR007865">
    <property type="entry name" value="Aminopep_P_N"/>
</dbReference>
<dbReference type="InterPro" id="IPR000994">
    <property type="entry name" value="Pept_M24"/>
</dbReference>
<dbReference type="PATRIC" id="fig|1705394.5.peg.952"/>
<dbReference type="Pfam" id="PF00557">
    <property type="entry name" value="Peptidase_M24"/>
    <property type="match status" value="1"/>
</dbReference>
<evidence type="ECO:0000259" key="14">
    <source>
        <dbReference type="SMART" id="SM01011"/>
    </source>
</evidence>
<comment type="catalytic activity">
    <reaction evidence="1">
        <text>Release of any N-terminal amino acid, including proline, that is linked to proline, even from a dipeptide or tripeptide.</text>
        <dbReference type="EC" id="3.4.11.9"/>
    </reaction>
</comment>
<keyword evidence="7" id="KW-0378">Hydrolase</keyword>
<dbReference type="InterPro" id="IPR052433">
    <property type="entry name" value="X-Pro_dipept-like"/>
</dbReference>
<gene>
    <name evidence="15" type="ORF">SP60_04755</name>
</gene>
<feature type="domain" description="Aminopeptidase P N-terminal" evidence="14">
    <location>
        <begin position="1"/>
        <end position="127"/>
    </location>
</feature>
<dbReference type="EC" id="3.4.11.9" evidence="4"/>
<dbReference type="OrthoDB" id="9806388at2"/>
<comment type="cofactor">
    <cofactor evidence="2">
        <name>Mn(2+)</name>
        <dbReference type="ChEBI" id="CHEBI:29035"/>
    </cofactor>
</comment>
<dbReference type="Gene3D" id="3.90.230.10">
    <property type="entry name" value="Creatinase/methionine aminopeptidase superfamily"/>
    <property type="match status" value="1"/>
</dbReference>
<dbReference type="Proteomes" id="UP000058020">
    <property type="component" value="Chromosome"/>
</dbReference>
<organism evidence="15 16">
    <name type="scientific">Candidatus Thioglobus autotrophicus</name>
    <dbReference type="NCBI Taxonomy" id="1705394"/>
    <lineage>
        <taxon>Bacteria</taxon>
        <taxon>Pseudomonadati</taxon>
        <taxon>Pseudomonadota</taxon>
        <taxon>Gammaproteobacteria</taxon>
        <taxon>Candidatus Pseudothioglobaceae</taxon>
        <taxon>Candidatus Thioglobus</taxon>
    </lineage>
</organism>
<evidence type="ECO:0000256" key="11">
    <source>
        <dbReference type="ARBA" id="ARBA00075356"/>
    </source>
</evidence>
<keyword evidence="6 13" id="KW-0479">Metal-binding</keyword>
<protein>
    <recommendedName>
        <fullName evidence="10">Xaa-Pro aminopeptidase</fullName>
        <ecNumber evidence="4">3.4.11.9</ecNumber>
    </recommendedName>
    <alternativeName>
        <fullName evidence="11">Aminopeptidase P II</fullName>
    </alternativeName>
    <alternativeName>
        <fullName evidence="12">X-Pro aminopeptidase</fullName>
    </alternativeName>
</protein>
<dbReference type="GO" id="GO:0030145">
    <property type="term" value="F:manganese ion binding"/>
    <property type="evidence" value="ECO:0007669"/>
    <property type="project" value="InterPro"/>
</dbReference>
<evidence type="ECO:0000313" key="16">
    <source>
        <dbReference type="Proteomes" id="UP000058020"/>
    </source>
</evidence>
<dbReference type="PANTHER" id="PTHR43226:SF4">
    <property type="entry name" value="XAA-PRO AMINOPEPTIDASE 3"/>
    <property type="match status" value="1"/>
</dbReference>
<evidence type="ECO:0000256" key="7">
    <source>
        <dbReference type="ARBA" id="ARBA00022801"/>
    </source>
</evidence>
<keyword evidence="8" id="KW-0482">Metalloprotease</keyword>
<dbReference type="RefSeq" id="WP_053951535.1">
    <property type="nucleotide sequence ID" value="NZ_CP010552.1"/>
</dbReference>
<keyword evidence="9" id="KW-0464">Manganese</keyword>
<evidence type="ECO:0000256" key="12">
    <source>
        <dbReference type="ARBA" id="ARBA00081411"/>
    </source>
</evidence>
<evidence type="ECO:0000256" key="4">
    <source>
        <dbReference type="ARBA" id="ARBA00012574"/>
    </source>
</evidence>
<dbReference type="FunFam" id="3.90.230.10:FF:000002">
    <property type="entry name" value="Xaa-Pro aminopeptidase 3"/>
    <property type="match status" value="1"/>
</dbReference>
<dbReference type="PANTHER" id="PTHR43226">
    <property type="entry name" value="XAA-PRO AMINOPEPTIDASE 3"/>
    <property type="match status" value="1"/>
</dbReference>
<evidence type="ECO:0000256" key="10">
    <source>
        <dbReference type="ARBA" id="ARBA00069363"/>
    </source>
</evidence>